<evidence type="ECO:0000256" key="1">
    <source>
        <dbReference type="SAM" id="MobiDB-lite"/>
    </source>
</evidence>
<feature type="compositionally biased region" description="Basic and acidic residues" evidence="1">
    <location>
        <begin position="70"/>
        <end position="87"/>
    </location>
</feature>
<sequence length="141" mass="16023">MLDPLNKYLHKIGIVYQLSACIYTRCLGLDPGSASISAQRIVLSTTVTWHSLPDGGHLRLPSKSEPQLRPQEHDQNSHHPHPEDPRIQHHPSPPALPLRHPPQHPHTLLRNLHIPRRAINPIHRASQHRLLRLQGGVECLR</sequence>
<dbReference type="VEuPathDB" id="FungiDB:An08g06125"/>
<protein>
    <submittedName>
        <fullName evidence="2">Uncharacterized protein</fullName>
    </submittedName>
</protein>
<feature type="region of interest" description="Disordered" evidence="1">
    <location>
        <begin position="53"/>
        <end position="107"/>
    </location>
</feature>
<reference evidence="2" key="1">
    <citation type="submission" date="2025-02" db="EMBL/GenBank/DDBJ databases">
        <authorList>
            <consortium name="NCBI Genome Project"/>
        </authorList>
    </citation>
    <scope>NUCLEOTIDE SEQUENCE</scope>
</reference>
<dbReference type="KEGG" id="ang:An08g06125"/>
<dbReference type="AlphaFoldDB" id="A0AAJ8E1M5"/>
<feature type="compositionally biased region" description="Pro residues" evidence="1">
    <location>
        <begin position="91"/>
        <end position="100"/>
    </location>
</feature>
<reference evidence="2" key="2">
    <citation type="submission" date="2025-08" db="UniProtKB">
        <authorList>
            <consortium name="RefSeq"/>
        </authorList>
    </citation>
    <scope>IDENTIFICATION</scope>
</reference>
<organism evidence="2">
    <name type="scientific">Aspergillus niger</name>
    <dbReference type="NCBI Taxonomy" id="5061"/>
    <lineage>
        <taxon>Eukaryota</taxon>
        <taxon>Fungi</taxon>
        <taxon>Dikarya</taxon>
        <taxon>Ascomycota</taxon>
        <taxon>Pezizomycotina</taxon>
        <taxon>Eurotiomycetes</taxon>
        <taxon>Eurotiomycetidae</taxon>
        <taxon>Eurotiales</taxon>
        <taxon>Aspergillaceae</taxon>
        <taxon>Aspergillus</taxon>
        <taxon>Aspergillus subgen. Circumdati</taxon>
    </lineage>
</organism>
<name>A0AAJ8E1M5_ASPNG</name>
<evidence type="ECO:0000313" key="2">
    <source>
        <dbReference type="RefSeq" id="XP_059604085.1"/>
    </source>
</evidence>
<dbReference type="RefSeq" id="XP_059604085.1">
    <property type="nucleotide sequence ID" value="XM_059749109.1"/>
</dbReference>
<gene>
    <name evidence="2" type="ORF">An08g06125</name>
</gene>
<proteinExistence type="predicted"/>
<dbReference type="GeneID" id="84591706"/>
<accession>A0AAJ8E1M5</accession>